<keyword evidence="3" id="KW-1185">Reference proteome</keyword>
<proteinExistence type="predicted"/>
<organism evidence="2 3">
    <name type="scientific">Acidicapsa dinghuensis</name>
    <dbReference type="NCBI Taxonomy" id="2218256"/>
    <lineage>
        <taxon>Bacteria</taxon>
        <taxon>Pseudomonadati</taxon>
        <taxon>Acidobacteriota</taxon>
        <taxon>Terriglobia</taxon>
        <taxon>Terriglobales</taxon>
        <taxon>Acidobacteriaceae</taxon>
        <taxon>Acidicapsa</taxon>
    </lineage>
</organism>
<feature type="transmembrane region" description="Helical" evidence="1">
    <location>
        <begin position="60"/>
        <end position="85"/>
    </location>
</feature>
<sequence>MDAVRSEAEIPAHHAETIREQAQHLLNDFSSEMKLEFGEIRNHEAPTHGGQADMFVRNHVMGLILILFGLVALILLIGVAVVAFYGHHGTHMPGMFLDLAGQQRAYFTT</sequence>
<keyword evidence="1" id="KW-0812">Transmembrane</keyword>
<evidence type="ECO:0000313" key="2">
    <source>
        <dbReference type="EMBL" id="MFC5861213.1"/>
    </source>
</evidence>
<gene>
    <name evidence="2" type="ORF">ACFPT7_02785</name>
</gene>
<comment type="caution">
    <text evidence="2">The sequence shown here is derived from an EMBL/GenBank/DDBJ whole genome shotgun (WGS) entry which is preliminary data.</text>
</comment>
<dbReference type="RefSeq" id="WP_377819024.1">
    <property type="nucleotide sequence ID" value="NZ_JBHSPH010000001.1"/>
</dbReference>
<evidence type="ECO:0000256" key="1">
    <source>
        <dbReference type="SAM" id="Phobius"/>
    </source>
</evidence>
<accession>A0ABW1EAX0</accession>
<reference evidence="3" key="1">
    <citation type="journal article" date="2019" name="Int. J. Syst. Evol. Microbiol.">
        <title>The Global Catalogue of Microorganisms (GCM) 10K type strain sequencing project: providing services to taxonomists for standard genome sequencing and annotation.</title>
        <authorList>
            <consortium name="The Broad Institute Genomics Platform"/>
            <consortium name="The Broad Institute Genome Sequencing Center for Infectious Disease"/>
            <person name="Wu L."/>
            <person name="Ma J."/>
        </authorList>
    </citation>
    <scope>NUCLEOTIDE SEQUENCE [LARGE SCALE GENOMIC DNA]</scope>
    <source>
        <strain evidence="3">JCM 4087</strain>
    </source>
</reference>
<keyword evidence="1" id="KW-1133">Transmembrane helix</keyword>
<keyword evidence="1" id="KW-0472">Membrane</keyword>
<protein>
    <submittedName>
        <fullName evidence="2">Uncharacterized protein</fullName>
    </submittedName>
</protein>
<dbReference type="Proteomes" id="UP001596091">
    <property type="component" value="Unassembled WGS sequence"/>
</dbReference>
<dbReference type="EMBL" id="JBHSPH010000001">
    <property type="protein sequence ID" value="MFC5861213.1"/>
    <property type="molecule type" value="Genomic_DNA"/>
</dbReference>
<name>A0ABW1EAX0_9BACT</name>
<evidence type="ECO:0000313" key="3">
    <source>
        <dbReference type="Proteomes" id="UP001596091"/>
    </source>
</evidence>